<comment type="caution">
    <text evidence="1">The sequence shown here is derived from an EMBL/GenBank/DDBJ whole genome shotgun (WGS) entry which is preliminary data.</text>
</comment>
<sequence length="236" mass="26326">MSEYRFSFPACLIVGKGHIDREDVILMRKYAFPDGIACPDDADALLALHRACQNPCAEWERYFVESLTSFVVHEISPKGAFNDAKADWLIDLLACDGVVPTPLELELLLHAMEVATDVPDRLSAFALDQIRYALLAADQCGYAESRPPADAVTLYDLAYVWRVLRRVVHHGQLVASPRETEVLVEINMLASPLHNHAGWNELMAQVATQTHPYDALASLRYSISDQARFCQEGRAA</sequence>
<reference evidence="1 2" key="1">
    <citation type="submission" date="2019-03" db="EMBL/GenBank/DDBJ databases">
        <title>Rhizobium sp. nov., an bacterium isolated from biocrust in Mu Us Desert.</title>
        <authorList>
            <person name="Lixiong L."/>
        </authorList>
    </citation>
    <scope>NUCLEOTIDE SEQUENCE [LARGE SCALE GENOMIC DNA]</scope>
    <source>
        <strain evidence="1 2">SPY-1</strain>
    </source>
</reference>
<accession>A0A4V3APP6</accession>
<proteinExistence type="predicted"/>
<dbReference type="AlphaFoldDB" id="A0A4V3APP6"/>
<organism evidence="1 2">
    <name type="scientific">Rhizobium deserti</name>
    <dbReference type="NCBI Taxonomy" id="2547961"/>
    <lineage>
        <taxon>Bacteria</taxon>
        <taxon>Pseudomonadati</taxon>
        <taxon>Pseudomonadota</taxon>
        <taxon>Alphaproteobacteria</taxon>
        <taxon>Hyphomicrobiales</taxon>
        <taxon>Rhizobiaceae</taxon>
        <taxon>Rhizobium/Agrobacterium group</taxon>
        <taxon>Rhizobium</taxon>
    </lineage>
</organism>
<dbReference type="Proteomes" id="UP000295238">
    <property type="component" value="Unassembled WGS sequence"/>
</dbReference>
<evidence type="ECO:0000313" key="2">
    <source>
        <dbReference type="Proteomes" id="UP000295238"/>
    </source>
</evidence>
<dbReference type="OrthoDB" id="7628592at2"/>
<dbReference type="RefSeq" id="WP_133314109.1">
    <property type="nucleotide sequence ID" value="NZ_SMTL01000001.1"/>
</dbReference>
<gene>
    <name evidence="1" type="ORF">E2F50_00425</name>
</gene>
<name>A0A4V3APP6_9HYPH</name>
<evidence type="ECO:0000313" key="1">
    <source>
        <dbReference type="EMBL" id="TDK38660.1"/>
    </source>
</evidence>
<keyword evidence="2" id="KW-1185">Reference proteome</keyword>
<dbReference type="EMBL" id="SMTL01000001">
    <property type="protein sequence ID" value="TDK38660.1"/>
    <property type="molecule type" value="Genomic_DNA"/>
</dbReference>
<protein>
    <submittedName>
        <fullName evidence="1">Uncharacterized protein</fullName>
    </submittedName>
</protein>